<evidence type="ECO:0000313" key="4">
    <source>
        <dbReference type="EMBL" id="KAF7341262.1"/>
    </source>
</evidence>
<dbReference type="GO" id="GO:0005737">
    <property type="term" value="C:cytoplasm"/>
    <property type="evidence" value="ECO:0007669"/>
    <property type="project" value="TreeGrafter"/>
</dbReference>
<dbReference type="PANTHER" id="PTHR43625">
    <property type="entry name" value="AFLATOXIN B1 ALDEHYDE REDUCTASE"/>
    <property type="match status" value="1"/>
</dbReference>
<evidence type="ECO:0000313" key="5">
    <source>
        <dbReference type="Proteomes" id="UP000620124"/>
    </source>
</evidence>
<dbReference type="InterPro" id="IPR050791">
    <property type="entry name" value="Aldo-Keto_reductase"/>
</dbReference>
<dbReference type="InterPro" id="IPR023210">
    <property type="entry name" value="NADP_OxRdtase_dom"/>
</dbReference>
<dbReference type="PANTHER" id="PTHR43625:SF40">
    <property type="entry name" value="ALDO-KETO REDUCTASE YAKC [NADP(+)]"/>
    <property type="match status" value="1"/>
</dbReference>
<dbReference type="EMBL" id="JACAZI010000018">
    <property type="protein sequence ID" value="KAF7341262.1"/>
    <property type="molecule type" value="Genomic_DNA"/>
</dbReference>
<feature type="compositionally biased region" description="Polar residues" evidence="2">
    <location>
        <begin position="64"/>
        <end position="84"/>
    </location>
</feature>
<evidence type="ECO:0000259" key="3">
    <source>
        <dbReference type="Pfam" id="PF00248"/>
    </source>
</evidence>
<reference evidence="4" key="1">
    <citation type="submission" date="2020-05" db="EMBL/GenBank/DDBJ databases">
        <title>Mycena genomes resolve the evolution of fungal bioluminescence.</title>
        <authorList>
            <person name="Tsai I.J."/>
        </authorList>
    </citation>
    <scope>NUCLEOTIDE SEQUENCE</scope>
    <source>
        <strain evidence="4">CCC161011</strain>
    </source>
</reference>
<keyword evidence="1" id="KW-0560">Oxidoreductase</keyword>
<dbReference type="Gene3D" id="3.20.20.100">
    <property type="entry name" value="NADP-dependent oxidoreductase domain"/>
    <property type="match status" value="1"/>
</dbReference>
<dbReference type="Proteomes" id="UP000620124">
    <property type="component" value="Unassembled WGS sequence"/>
</dbReference>
<feature type="region of interest" description="Disordered" evidence="2">
    <location>
        <begin position="60"/>
        <end position="90"/>
    </location>
</feature>
<proteinExistence type="predicted"/>
<feature type="domain" description="NADP-dependent oxidoreductase" evidence="3">
    <location>
        <begin position="21"/>
        <end position="60"/>
    </location>
</feature>
<dbReference type="OrthoDB" id="37537at2759"/>
<evidence type="ECO:0000256" key="2">
    <source>
        <dbReference type="SAM" id="MobiDB-lite"/>
    </source>
</evidence>
<evidence type="ECO:0000256" key="1">
    <source>
        <dbReference type="ARBA" id="ARBA00023002"/>
    </source>
</evidence>
<feature type="compositionally biased region" description="Basic and acidic residues" evidence="2">
    <location>
        <begin position="1"/>
        <end position="12"/>
    </location>
</feature>
<sequence>MTGARGDPEYMKEQSLVRTSQVDPNTPIEKTVGAMAELVKEGKVKYLGLSDCTAAGLDRANALRSPSSTSSQQRARTGRKSSPTHPLGRGFLTGQIKSIDDLDADDFRRTVPKFSAGNFSRILDLADKIGEVGKAHNATSGQKTLAWSLAQGDDFFVIPGTKKPKYLYENAGAASVKLTAEEIAEVRWAAEATEIPGDRYGAAFNEMTYVDSPPL</sequence>
<keyword evidence="5" id="KW-1185">Reference proteome</keyword>
<accession>A0A8H7CMD3</accession>
<protein>
    <submittedName>
        <fullName evidence="4">Putative aldo-keto reductase</fullName>
    </submittedName>
</protein>
<name>A0A8H7CMD3_9AGAR</name>
<feature type="region of interest" description="Disordered" evidence="2">
    <location>
        <begin position="1"/>
        <end position="28"/>
    </location>
</feature>
<dbReference type="Pfam" id="PF00248">
    <property type="entry name" value="Aldo_ket_red"/>
    <property type="match status" value="2"/>
</dbReference>
<organism evidence="4 5">
    <name type="scientific">Mycena venus</name>
    <dbReference type="NCBI Taxonomy" id="2733690"/>
    <lineage>
        <taxon>Eukaryota</taxon>
        <taxon>Fungi</taxon>
        <taxon>Dikarya</taxon>
        <taxon>Basidiomycota</taxon>
        <taxon>Agaricomycotina</taxon>
        <taxon>Agaricomycetes</taxon>
        <taxon>Agaricomycetidae</taxon>
        <taxon>Agaricales</taxon>
        <taxon>Marasmiineae</taxon>
        <taxon>Mycenaceae</taxon>
        <taxon>Mycena</taxon>
    </lineage>
</organism>
<dbReference type="GO" id="GO:0016491">
    <property type="term" value="F:oxidoreductase activity"/>
    <property type="evidence" value="ECO:0007669"/>
    <property type="project" value="UniProtKB-KW"/>
</dbReference>
<feature type="domain" description="NADP-dependent oxidoreductase" evidence="3">
    <location>
        <begin position="84"/>
        <end position="187"/>
    </location>
</feature>
<gene>
    <name evidence="4" type="ORF">MVEN_01862100</name>
</gene>
<dbReference type="AlphaFoldDB" id="A0A8H7CMD3"/>
<dbReference type="SUPFAM" id="SSF51430">
    <property type="entry name" value="NAD(P)-linked oxidoreductase"/>
    <property type="match status" value="1"/>
</dbReference>
<dbReference type="InterPro" id="IPR036812">
    <property type="entry name" value="NAD(P)_OxRdtase_dom_sf"/>
</dbReference>
<comment type="caution">
    <text evidence="4">The sequence shown here is derived from an EMBL/GenBank/DDBJ whole genome shotgun (WGS) entry which is preliminary data.</text>
</comment>